<dbReference type="GO" id="GO:0019748">
    <property type="term" value="P:secondary metabolic process"/>
    <property type="evidence" value="ECO:0007669"/>
    <property type="project" value="InterPro"/>
</dbReference>
<gene>
    <name evidence="1" type="ORF">Vau01_123760</name>
</gene>
<dbReference type="SUPFAM" id="SSF56112">
    <property type="entry name" value="Protein kinase-like (PK-like)"/>
    <property type="match status" value="1"/>
</dbReference>
<protein>
    <submittedName>
        <fullName evidence="1">Streptomycin 6-kinase</fullName>
    </submittedName>
</protein>
<dbReference type="EMBL" id="BOPG01000133">
    <property type="protein sequence ID" value="GIJ64860.1"/>
    <property type="molecule type" value="Genomic_DNA"/>
</dbReference>
<dbReference type="InterPro" id="IPR011009">
    <property type="entry name" value="Kinase-like_dom_sf"/>
</dbReference>
<name>A0A8J3ZMV2_9ACTN</name>
<evidence type="ECO:0000313" key="1">
    <source>
        <dbReference type="EMBL" id="GIJ64860.1"/>
    </source>
</evidence>
<organism evidence="1 2">
    <name type="scientific">Virgisporangium aurantiacum</name>
    <dbReference type="NCBI Taxonomy" id="175570"/>
    <lineage>
        <taxon>Bacteria</taxon>
        <taxon>Bacillati</taxon>
        <taxon>Actinomycetota</taxon>
        <taxon>Actinomycetes</taxon>
        <taxon>Micromonosporales</taxon>
        <taxon>Micromonosporaceae</taxon>
        <taxon>Virgisporangium</taxon>
    </lineage>
</organism>
<keyword evidence="2" id="KW-1185">Reference proteome</keyword>
<dbReference type="AlphaFoldDB" id="A0A8J3ZMV2"/>
<accession>A0A8J3ZMV2</accession>
<proteinExistence type="predicted"/>
<dbReference type="GO" id="GO:0016773">
    <property type="term" value="F:phosphotransferase activity, alcohol group as acceptor"/>
    <property type="evidence" value="ECO:0007669"/>
    <property type="project" value="InterPro"/>
</dbReference>
<reference evidence="1" key="1">
    <citation type="submission" date="2021-01" db="EMBL/GenBank/DDBJ databases">
        <title>Whole genome shotgun sequence of Virgisporangium aurantiacum NBRC 16421.</title>
        <authorList>
            <person name="Komaki H."/>
            <person name="Tamura T."/>
        </authorList>
    </citation>
    <scope>NUCLEOTIDE SEQUENCE</scope>
    <source>
        <strain evidence="1">NBRC 16421</strain>
    </source>
</reference>
<evidence type="ECO:0000313" key="2">
    <source>
        <dbReference type="Proteomes" id="UP000612585"/>
    </source>
</evidence>
<sequence>MAQGIMSRVTGFSLPENLVDSVLADGSPQREAWLATLPHMVAKYADRWSLDVGSPYRPGGRCAWVAPVRDPAGRDLVLKVAWSHDEAIHEADGLRAWAGNGAVLLHDHAGGEATDVLLLERCYPGTPLGQARLEPDQDLIVAGLLHRLWQAPVGGRGFRPLQEMCDAWAVEFERVNDAPGALDPGLARTGIELLRTLPATADRQVLLCTDLHAGNILAAEREPWLVIDPKPYVGDPTYDALQHMLNCDERLHADPVGFSRRIADLLDLDPNRLTQWLFARCVQESIDHPTLGEVAVGIAP</sequence>
<dbReference type="Gene3D" id="1.10.510.10">
    <property type="entry name" value="Transferase(Phosphotransferase) domain 1"/>
    <property type="match status" value="1"/>
</dbReference>
<dbReference type="InterPro" id="IPR006748">
    <property type="entry name" value="NH2Glyco/OHUrea_AB-resist_kin"/>
</dbReference>
<dbReference type="Proteomes" id="UP000612585">
    <property type="component" value="Unassembled WGS sequence"/>
</dbReference>
<dbReference type="Pfam" id="PF04655">
    <property type="entry name" value="APH_6_hur"/>
    <property type="match status" value="1"/>
</dbReference>
<comment type="caution">
    <text evidence="1">The sequence shown here is derived from an EMBL/GenBank/DDBJ whole genome shotgun (WGS) entry which is preliminary data.</text>
</comment>